<protein>
    <submittedName>
        <fullName evidence="2">Transmembrane protein</fullName>
    </submittedName>
</protein>
<dbReference type="PANTHER" id="PTHR35771">
    <property type="entry name" value="TRANSMEMBRANE PROTEIN-RELATED"/>
    <property type="match status" value="1"/>
</dbReference>
<dbReference type="AlphaFoldDB" id="A0A2P5ALR6"/>
<gene>
    <name evidence="2" type="ORF">PanWU01x14_319750</name>
</gene>
<dbReference type="Proteomes" id="UP000237105">
    <property type="component" value="Unassembled WGS sequence"/>
</dbReference>
<name>A0A2P5ALR6_PARAD</name>
<reference evidence="3" key="1">
    <citation type="submission" date="2016-06" db="EMBL/GenBank/DDBJ databases">
        <title>Parallel loss of symbiosis genes in relatives of nitrogen-fixing non-legume Parasponia.</title>
        <authorList>
            <person name="Van Velzen R."/>
            <person name="Holmer R."/>
            <person name="Bu F."/>
            <person name="Rutten L."/>
            <person name="Van Zeijl A."/>
            <person name="Liu W."/>
            <person name="Santuari L."/>
            <person name="Cao Q."/>
            <person name="Sharma T."/>
            <person name="Shen D."/>
            <person name="Roswanjaya Y."/>
            <person name="Wardhani T."/>
            <person name="Kalhor M.S."/>
            <person name="Jansen J."/>
            <person name="Van den Hoogen J."/>
            <person name="Gungor B."/>
            <person name="Hartog M."/>
            <person name="Hontelez J."/>
            <person name="Verver J."/>
            <person name="Yang W.-C."/>
            <person name="Schijlen E."/>
            <person name="Repin R."/>
            <person name="Schilthuizen M."/>
            <person name="Schranz E."/>
            <person name="Heidstra R."/>
            <person name="Miyata K."/>
            <person name="Fedorova E."/>
            <person name="Kohlen W."/>
            <person name="Bisseling T."/>
            <person name="Smit S."/>
            <person name="Geurts R."/>
        </authorList>
    </citation>
    <scope>NUCLEOTIDE SEQUENCE [LARGE SCALE GENOMIC DNA]</scope>
    <source>
        <strain evidence="3">cv. WU1-14</strain>
    </source>
</reference>
<feature type="transmembrane region" description="Helical" evidence="1">
    <location>
        <begin position="17"/>
        <end position="37"/>
    </location>
</feature>
<dbReference type="OrthoDB" id="1653570at2759"/>
<keyword evidence="1 2" id="KW-0812">Transmembrane</keyword>
<keyword evidence="1" id="KW-0472">Membrane</keyword>
<evidence type="ECO:0000313" key="2">
    <source>
        <dbReference type="EMBL" id="PON37489.1"/>
    </source>
</evidence>
<comment type="caution">
    <text evidence="2">The sequence shown here is derived from an EMBL/GenBank/DDBJ whole genome shotgun (WGS) entry which is preliminary data.</text>
</comment>
<evidence type="ECO:0000313" key="3">
    <source>
        <dbReference type="Proteomes" id="UP000237105"/>
    </source>
</evidence>
<dbReference type="PANTHER" id="PTHR35771:SF3">
    <property type="entry name" value="TRANSMEMBRANE PROTEIN"/>
    <property type="match status" value="1"/>
</dbReference>
<keyword evidence="1" id="KW-1133">Transmembrane helix</keyword>
<evidence type="ECO:0000256" key="1">
    <source>
        <dbReference type="SAM" id="Phobius"/>
    </source>
</evidence>
<dbReference type="EMBL" id="JXTB01000528">
    <property type="protein sequence ID" value="PON37489.1"/>
    <property type="molecule type" value="Genomic_DNA"/>
</dbReference>
<sequence length="163" mass="18328">MFDSGDDLTVASFRIPWLVWVQVLVMFLLILLLYCFFTLDPTDNIAAIATSSSSHFVSNDTHITNKQNTATTVITNRLQNTQVGESQSIKGELAPGTSRRVVRRGEDNSAREDFSAGTHLDFHPCHYFRLARTAFLKCLGLDLDLDSTSENSSASRRRKRKDQ</sequence>
<accession>A0A2P5ALR6</accession>
<organism evidence="2 3">
    <name type="scientific">Parasponia andersonii</name>
    <name type="common">Sponia andersonii</name>
    <dbReference type="NCBI Taxonomy" id="3476"/>
    <lineage>
        <taxon>Eukaryota</taxon>
        <taxon>Viridiplantae</taxon>
        <taxon>Streptophyta</taxon>
        <taxon>Embryophyta</taxon>
        <taxon>Tracheophyta</taxon>
        <taxon>Spermatophyta</taxon>
        <taxon>Magnoliopsida</taxon>
        <taxon>eudicotyledons</taxon>
        <taxon>Gunneridae</taxon>
        <taxon>Pentapetalae</taxon>
        <taxon>rosids</taxon>
        <taxon>fabids</taxon>
        <taxon>Rosales</taxon>
        <taxon>Cannabaceae</taxon>
        <taxon>Parasponia</taxon>
    </lineage>
</organism>
<proteinExistence type="predicted"/>
<keyword evidence="3" id="KW-1185">Reference proteome</keyword>